<accession>A0A412ELT7</accession>
<sequence length="115" mass="13628">MKSRFSRYNDGMLYVCEQRQQDTDFSAVKNARSMKDLNKILKLAYEERSKRDEDIQFAESIGRSLSMKVKTRSNEKVDSTKKITIGDKLYSIINIDHDRTAKEMYLYLEEERTIK</sequence>
<evidence type="ECO:0000313" key="1">
    <source>
        <dbReference type="EMBL" id="RGR45783.1"/>
    </source>
</evidence>
<dbReference type="EMBL" id="QRUH01000017">
    <property type="protein sequence ID" value="RGR45783.1"/>
    <property type="molecule type" value="Genomic_DNA"/>
</dbReference>
<protein>
    <recommendedName>
        <fullName evidence="3">Head-tail adaptor protein</fullName>
    </recommendedName>
</protein>
<evidence type="ECO:0000313" key="2">
    <source>
        <dbReference type="Proteomes" id="UP000285839"/>
    </source>
</evidence>
<name>A0A412ELT7_9FIRM</name>
<dbReference type="Proteomes" id="UP000285839">
    <property type="component" value="Unassembled WGS sequence"/>
</dbReference>
<dbReference type="AlphaFoldDB" id="A0A412ELT7"/>
<gene>
    <name evidence="1" type="ORF">DWY46_16480</name>
</gene>
<proteinExistence type="predicted"/>
<dbReference type="RefSeq" id="WP_118031674.1">
    <property type="nucleotide sequence ID" value="NZ_QRUH01000017.1"/>
</dbReference>
<comment type="caution">
    <text evidence="1">The sequence shown here is derived from an EMBL/GenBank/DDBJ whole genome shotgun (WGS) entry which is preliminary data.</text>
</comment>
<dbReference type="InterPro" id="IPR008767">
    <property type="entry name" value="Phage_SPP1_head-tail_adaptor"/>
</dbReference>
<reference evidence="1 2" key="1">
    <citation type="submission" date="2018-08" db="EMBL/GenBank/DDBJ databases">
        <title>A genome reference for cultivated species of the human gut microbiota.</title>
        <authorList>
            <person name="Zou Y."/>
            <person name="Xue W."/>
            <person name="Luo G."/>
        </authorList>
    </citation>
    <scope>NUCLEOTIDE SEQUENCE [LARGE SCALE GENOMIC DNA]</scope>
    <source>
        <strain evidence="1 2">AF25-21</strain>
    </source>
</reference>
<organism evidence="1 2">
    <name type="scientific">Blautia obeum</name>
    <dbReference type="NCBI Taxonomy" id="40520"/>
    <lineage>
        <taxon>Bacteria</taxon>
        <taxon>Bacillati</taxon>
        <taxon>Bacillota</taxon>
        <taxon>Clostridia</taxon>
        <taxon>Lachnospirales</taxon>
        <taxon>Lachnospiraceae</taxon>
        <taxon>Blautia</taxon>
    </lineage>
</organism>
<evidence type="ECO:0008006" key="3">
    <source>
        <dbReference type="Google" id="ProtNLM"/>
    </source>
</evidence>
<dbReference type="NCBIfam" id="TIGR01563">
    <property type="entry name" value="gp16_SPP1"/>
    <property type="match status" value="1"/>
</dbReference>